<evidence type="ECO:0000256" key="7">
    <source>
        <dbReference type="ARBA" id="ARBA00023002"/>
    </source>
</evidence>
<dbReference type="SUPFAM" id="SSF48264">
    <property type="entry name" value="Cytochrome P450"/>
    <property type="match status" value="1"/>
</dbReference>
<reference evidence="13 14" key="1">
    <citation type="submission" date="2024-12" db="EMBL/GenBank/DDBJ databases">
        <title>The unique morphological basis and parallel evolutionary history of personate flowers in Penstemon.</title>
        <authorList>
            <person name="Depatie T.H."/>
            <person name="Wessinger C.A."/>
        </authorList>
    </citation>
    <scope>NUCLEOTIDE SEQUENCE [LARGE SCALE GENOMIC DNA]</scope>
    <source>
        <strain evidence="13">WTNN_2</strain>
        <tissue evidence="13">Leaf</tissue>
    </source>
</reference>
<comment type="cofactor">
    <cofactor evidence="11">
        <name>heme</name>
        <dbReference type="ChEBI" id="CHEBI:30413"/>
    </cofactor>
</comment>
<keyword evidence="6" id="KW-1133">Transmembrane helix</keyword>
<evidence type="ECO:0000256" key="6">
    <source>
        <dbReference type="ARBA" id="ARBA00022989"/>
    </source>
</evidence>
<name>A0ABD3SYC4_9LAMI</name>
<dbReference type="FunFam" id="1.10.630.10:FF:000163">
    <property type="entry name" value="Geraniol 8-hydroxylase"/>
    <property type="match status" value="1"/>
</dbReference>
<comment type="subcellular location">
    <subcellularLocation>
        <location evidence="1">Membrane</location>
        <topology evidence="1">Single-pass membrane protein</topology>
    </subcellularLocation>
</comment>
<evidence type="ECO:0000256" key="4">
    <source>
        <dbReference type="ARBA" id="ARBA00022692"/>
    </source>
</evidence>
<dbReference type="PROSITE" id="PS00086">
    <property type="entry name" value="CYTOCHROME_P450"/>
    <property type="match status" value="1"/>
</dbReference>
<evidence type="ECO:0000256" key="2">
    <source>
        <dbReference type="ARBA" id="ARBA00010617"/>
    </source>
</evidence>
<dbReference type="Proteomes" id="UP001634393">
    <property type="component" value="Unassembled WGS sequence"/>
</dbReference>
<dbReference type="EMBL" id="JBJXBP010000005">
    <property type="protein sequence ID" value="KAL3829595.1"/>
    <property type="molecule type" value="Genomic_DNA"/>
</dbReference>
<dbReference type="PANTHER" id="PTHR47950:SF4">
    <property type="entry name" value="GERANIOL 8-HYDROXYLASE-LIKE"/>
    <property type="match status" value="1"/>
</dbReference>
<dbReference type="InterPro" id="IPR001128">
    <property type="entry name" value="Cyt_P450"/>
</dbReference>
<organism evidence="13 14">
    <name type="scientific">Penstemon smallii</name>
    <dbReference type="NCBI Taxonomy" id="265156"/>
    <lineage>
        <taxon>Eukaryota</taxon>
        <taxon>Viridiplantae</taxon>
        <taxon>Streptophyta</taxon>
        <taxon>Embryophyta</taxon>
        <taxon>Tracheophyta</taxon>
        <taxon>Spermatophyta</taxon>
        <taxon>Magnoliopsida</taxon>
        <taxon>eudicotyledons</taxon>
        <taxon>Gunneridae</taxon>
        <taxon>Pentapetalae</taxon>
        <taxon>asterids</taxon>
        <taxon>lamiids</taxon>
        <taxon>Lamiales</taxon>
        <taxon>Plantaginaceae</taxon>
        <taxon>Cheloneae</taxon>
        <taxon>Penstemon</taxon>
    </lineage>
</organism>
<gene>
    <name evidence="13" type="ORF">ACJIZ3_018397</name>
</gene>
<keyword evidence="14" id="KW-1185">Reference proteome</keyword>
<evidence type="ECO:0000256" key="5">
    <source>
        <dbReference type="ARBA" id="ARBA00022723"/>
    </source>
</evidence>
<comment type="similarity">
    <text evidence="2 12">Belongs to the cytochrome P450 family.</text>
</comment>
<evidence type="ECO:0000256" key="3">
    <source>
        <dbReference type="ARBA" id="ARBA00022617"/>
    </source>
</evidence>
<accession>A0ABD3SYC4</accession>
<sequence>MNLMSATLFSVNFAAFGNNSSPEFMEVFREIMALSGKPNFADYFPILRTVDPQGILRGLKLNFEKCFRVFDEIINQRLQERGLSSDCALKNDMLEALLNLQQEKESELSFDDIKHLLLDLFSAGTDTSSITVEWALTELMRNPEIMLKAQNELRNIIGHTEQIIQESDIPKLPYLRAVIKETFRLHPAAPLSVPHKPKEDMEVNGYIVPKNSQISINIWAIGRDSCAWSEPDLFKPERFLERETDFHGQHFELIPFGGGRRMCLGMPLANRTVDLMVATFIHNFDWKLQGEIDMTENFGLTLQKATPLKAVPFKVI</sequence>
<dbReference type="Pfam" id="PF00067">
    <property type="entry name" value="p450"/>
    <property type="match status" value="1"/>
</dbReference>
<dbReference type="PANTHER" id="PTHR47950">
    <property type="entry name" value="CYTOCHROME P450, FAMILY 76, SUBFAMILY C, POLYPEPTIDE 5-RELATED"/>
    <property type="match status" value="1"/>
</dbReference>
<dbReference type="PRINTS" id="PR00463">
    <property type="entry name" value="EP450I"/>
</dbReference>
<keyword evidence="4" id="KW-0812">Transmembrane</keyword>
<dbReference type="InterPro" id="IPR002401">
    <property type="entry name" value="Cyt_P450_E_grp-I"/>
</dbReference>
<keyword evidence="10" id="KW-0472">Membrane</keyword>
<evidence type="ECO:0000313" key="13">
    <source>
        <dbReference type="EMBL" id="KAL3829595.1"/>
    </source>
</evidence>
<comment type="caution">
    <text evidence="13">The sequence shown here is derived from an EMBL/GenBank/DDBJ whole genome shotgun (WGS) entry which is preliminary data.</text>
</comment>
<evidence type="ECO:0000313" key="14">
    <source>
        <dbReference type="Proteomes" id="UP001634393"/>
    </source>
</evidence>
<evidence type="ECO:0000256" key="12">
    <source>
        <dbReference type="RuleBase" id="RU000461"/>
    </source>
</evidence>
<proteinExistence type="inferred from homology"/>
<dbReference type="InterPro" id="IPR036396">
    <property type="entry name" value="Cyt_P450_sf"/>
</dbReference>
<dbReference type="GO" id="GO:0046872">
    <property type="term" value="F:metal ion binding"/>
    <property type="evidence" value="ECO:0007669"/>
    <property type="project" value="UniProtKB-KW"/>
</dbReference>
<evidence type="ECO:0000256" key="10">
    <source>
        <dbReference type="ARBA" id="ARBA00023136"/>
    </source>
</evidence>
<evidence type="ECO:0000256" key="8">
    <source>
        <dbReference type="ARBA" id="ARBA00023004"/>
    </source>
</evidence>
<keyword evidence="8 11" id="KW-0408">Iron</keyword>
<evidence type="ECO:0000256" key="9">
    <source>
        <dbReference type="ARBA" id="ARBA00023033"/>
    </source>
</evidence>
<keyword evidence="9 12" id="KW-0503">Monooxygenase</keyword>
<protein>
    <recommendedName>
        <fullName evidence="15">Cytochrome P450</fullName>
    </recommendedName>
</protein>
<dbReference type="PRINTS" id="PR00385">
    <property type="entry name" value="P450"/>
</dbReference>
<evidence type="ECO:0000256" key="11">
    <source>
        <dbReference type="PIRSR" id="PIRSR602401-1"/>
    </source>
</evidence>
<dbReference type="Gene3D" id="1.10.630.10">
    <property type="entry name" value="Cytochrome P450"/>
    <property type="match status" value="1"/>
</dbReference>
<keyword evidence="7 12" id="KW-0560">Oxidoreductase</keyword>
<evidence type="ECO:0008006" key="15">
    <source>
        <dbReference type="Google" id="ProtNLM"/>
    </source>
</evidence>
<dbReference type="InterPro" id="IPR017972">
    <property type="entry name" value="Cyt_P450_CS"/>
</dbReference>
<evidence type="ECO:0000256" key="1">
    <source>
        <dbReference type="ARBA" id="ARBA00004167"/>
    </source>
</evidence>
<dbReference type="GO" id="GO:0016020">
    <property type="term" value="C:membrane"/>
    <property type="evidence" value="ECO:0007669"/>
    <property type="project" value="UniProtKB-SubCell"/>
</dbReference>
<keyword evidence="3 11" id="KW-0349">Heme</keyword>
<feature type="binding site" description="axial binding residue" evidence="11">
    <location>
        <position position="263"/>
    </location>
    <ligand>
        <name>heme</name>
        <dbReference type="ChEBI" id="CHEBI:30413"/>
    </ligand>
    <ligandPart>
        <name>Fe</name>
        <dbReference type="ChEBI" id="CHEBI:18248"/>
    </ligandPart>
</feature>
<keyword evidence="5 11" id="KW-0479">Metal-binding</keyword>
<dbReference type="AlphaFoldDB" id="A0ABD3SYC4"/>
<dbReference type="GO" id="GO:0004497">
    <property type="term" value="F:monooxygenase activity"/>
    <property type="evidence" value="ECO:0007669"/>
    <property type="project" value="UniProtKB-KW"/>
</dbReference>